<proteinExistence type="predicted"/>
<dbReference type="GO" id="GO:0005975">
    <property type="term" value="P:carbohydrate metabolic process"/>
    <property type="evidence" value="ECO:0007669"/>
    <property type="project" value="InterPro"/>
</dbReference>
<dbReference type="InterPro" id="IPR002509">
    <property type="entry name" value="NODB_dom"/>
</dbReference>
<dbReference type="Gene3D" id="3.20.20.370">
    <property type="entry name" value="Glycoside hydrolase/deacetylase"/>
    <property type="match status" value="1"/>
</dbReference>
<evidence type="ECO:0000256" key="1">
    <source>
        <dbReference type="SAM" id="SignalP"/>
    </source>
</evidence>
<reference evidence="3" key="1">
    <citation type="submission" date="2021-07" db="EMBL/GenBank/DDBJ databases">
        <authorList>
            <person name="Branca A.L. A."/>
        </authorList>
    </citation>
    <scope>NUCLEOTIDE SEQUENCE</scope>
</reference>
<evidence type="ECO:0000313" key="4">
    <source>
        <dbReference type="Proteomes" id="UP001152592"/>
    </source>
</evidence>
<dbReference type="PANTHER" id="PTHR47561:SF1">
    <property type="entry name" value="POLYSACCHARIDE DEACETYLASE FAMILY PROTEIN (AFU_ORTHOLOGUE AFUA_6G05030)"/>
    <property type="match status" value="1"/>
</dbReference>
<dbReference type="Pfam" id="PF01522">
    <property type="entry name" value="Polysacc_deac_1"/>
    <property type="match status" value="1"/>
</dbReference>
<keyword evidence="1" id="KW-0732">Signal</keyword>
<accession>A0A9W4NDX5</accession>
<dbReference type="EMBL" id="CAJVPD010000122">
    <property type="protein sequence ID" value="CAG8349419.1"/>
    <property type="molecule type" value="Genomic_DNA"/>
</dbReference>
<dbReference type="InterPro" id="IPR011330">
    <property type="entry name" value="Glyco_hydro/deAcase_b/a-brl"/>
</dbReference>
<protein>
    <recommendedName>
        <fullName evidence="2">NodB homology domain-containing protein</fullName>
    </recommendedName>
</protein>
<dbReference type="InterPro" id="IPR037950">
    <property type="entry name" value="PgdA-like"/>
</dbReference>
<dbReference type="SUPFAM" id="SSF88713">
    <property type="entry name" value="Glycoside hydrolase/deacetylase"/>
    <property type="match status" value="1"/>
</dbReference>
<dbReference type="PANTHER" id="PTHR47561">
    <property type="entry name" value="POLYSACCHARIDE DEACETYLASE FAMILY PROTEIN (AFU_ORTHOLOGUE AFUA_6G05030)"/>
    <property type="match status" value="1"/>
</dbReference>
<dbReference type="CDD" id="cd10938">
    <property type="entry name" value="CE4_HpPgdA_like"/>
    <property type="match status" value="1"/>
</dbReference>
<feature type="domain" description="NodB homology" evidence="2">
    <location>
        <begin position="88"/>
        <end position="196"/>
    </location>
</feature>
<feature type="chain" id="PRO_5040884096" description="NodB homology domain-containing protein" evidence="1">
    <location>
        <begin position="25"/>
        <end position="356"/>
    </location>
</feature>
<evidence type="ECO:0000259" key="2">
    <source>
        <dbReference type="Pfam" id="PF01522"/>
    </source>
</evidence>
<dbReference type="Proteomes" id="UP001152592">
    <property type="component" value="Unassembled WGS sequence"/>
</dbReference>
<sequence length="356" mass="40198">MRVSGCLLLICYFSLSFFGHTTLASHLRSHGNFNNQTSENAGNSTRPKRVLCGYGIDLDAVSVWANTRDGTSANPSDVSRGIYGATVGVDRLLSFLDKHHIKATWFVPTHSLQSFPKQVTKIRDGGHEMQVPRLGLHGYTHEQMSALNATQEEEILSRSFNELSKFLRKAPSGWTAPGWKPSSHTVQLLEKYGIKYDHSFMHHDSQMYRLPYVPTVKATDVTKSPSTWMQPMSKLHASSIVEIPANWHLDDWPAFNVGNGGHGFIDPDLVFKLWTEQFDFYYQEYDSFVFPITVHPQVSGKPHVLRMHERLVKHINSHEGVEWMTMDEMSEQYNSGQISGHVVECGVDIGPQGPKL</sequence>
<name>A0A9W4NDX5_9EURO</name>
<dbReference type="GO" id="GO:0016810">
    <property type="term" value="F:hydrolase activity, acting on carbon-nitrogen (but not peptide) bonds"/>
    <property type="evidence" value="ECO:0007669"/>
    <property type="project" value="InterPro"/>
</dbReference>
<feature type="signal peptide" evidence="1">
    <location>
        <begin position="1"/>
        <end position="24"/>
    </location>
</feature>
<evidence type="ECO:0000313" key="3">
    <source>
        <dbReference type="EMBL" id="CAG8349419.1"/>
    </source>
</evidence>
<organism evidence="3 4">
    <name type="scientific">Penicillium salamii</name>
    <dbReference type="NCBI Taxonomy" id="1612424"/>
    <lineage>
        <taxon>Eukaryota</taxon>
        <taxon>Fungi</taxon>
        <taxon>Dikarya</taxon>
        <taxon>Ascomycota</taxon>
        <taxon>Pezizomycotina</taxon>
        <taxon>Eurotiomycetes</taxon>
        <taxon>Eurotiomycetidae</taxon>
        <taxon>Eurotiales</taxon>
        <taxon>Aspergillaceae</taxon>
        <taxon>Penicillium</taxon>
    </lineage>
</organism>
<dbReference type="AlphaFoldDB" id="A0A9W4NDX5"/>
<gene>
    <name evidence="3" type="ORF">PSALAMII_LOCUS3017</name>
</gene>
<comment type="caution">
    <text evidence="3">The sequence shown here is derived from an EMBL/GenBank/DDBJ whole genome shotgun (WGS) entry which is preliminary data.</text>
</comment>
<dbReference type="OrthoDB" id="4314858at2759"/>